<evidence type="ECO:0000313" key="3">
    <source>
        <dbReference type="Proteomes" id="UP000582231"/>
    </source>
</evidence>
<proteinExistence type="predicted"/>
<accession>A0A852RH90</accession>
<reference evidence="2 3" key="1">
    <citation type="submission" date="2020-07" db="EMBL/GenBank/DDBJ databases">
        <title>Sequencing the genomes of 1000 actinobacteria strains.</title>
        <authorList>
            <person name="Klenk H.-P."/>
        </authorList>
    </citation>
    <scope>NUCLEOTIDE SEQUENCE [LARGE SCALE GENOMIC DNA]</scope>
    <source>
        <strain evidence="2 3">DSM 19082</strain>
    </source>
</reference>
<protein>
    <submittedName>
        <fullName evidence="2">Uncharacterized protein</fullName>
    </submittedName>
</protein>
<evidence type="ECO:0000256" key="1">
    <source>
        <dbReference type="SAM" id="MobiDB-lite"/>
    </source>
</evidence>
<name>A0A852RH90_9ACTN</name>
<organism evidence="2 3">
    <name type="scientific">Nocardioides kongjuensis</name>
    <dbReference type="NCBI Taxonomy" id="349522"/>
    <lineage>
        <taxon>Bacteria</taxon>
        <taxon>Bacillati</taxon>
        <taxon>Actinomycetota</taxon>
        <taxon>Actinomycetes</taxon>
        <taxon>Propionibacteriales</taxon>
        <taxon>Nocardioidaceae</taxon>
        <taxon>Nocardioides</taxon>
    </lineage>
</organism>
<comment type="caution">
    <text evidence="2">The sequence shown here is derived from an EMBL/GenBank/DDBJ whole genome shotgun (WGS) entry which is preliminary data.</text>
</comment>
<sequence length="31" mass="3144">MFRACNASPDSGYTPVKPGSAAWADPGSGFV</sequence>
<evidence type="ECO:0000313" key="2">
    <source>
        <dbReference type="EMBL" id="NYD28716.1"/>
    </source>
</evidence>
<dbReference type="Proteomes" id="UP000582231">
    <property type="component" value="Unassembled WGS sequence"/>
</dbReference>
<keyword evidence="3" id="KW-1185">Reference proteome</keyword>
<feature type="region of interest" description="Disordered" evidence="1">
    <location>
        <begin position="1"/>
        <end position="31"/>
    </location>
</feature>
<dbReference type="EMBL" id="JACCBF010000001">
    <property type="protein sequence ID" value="NYD28716.1"/>
    <property type="molecule type" value="Genomic_DNA"/>
</dbReference>
<dbReference type="AlphaFoldDB" id="A0A852RH90"/>
<gene>
    <name evidence="2" type="ORF">BJ958_000262</name>
</gene>